<dbReference type="AlphaFoldDB" id="A0AA39DSG6"/>
<dbReference type="EMBL" id="JARBHA010000008">
    <property type="protein sequence ID" value="KAJ9695696.1"/>
    <property type="molecule type" value="Genomic_DNA"/>
</dbReference>
<dbReference type="GO" id="GO:0016020">
    <property type="term" value="C:membrane"/>
    <property type="evidence" value="ECO:0007669"/>
    <property type="project" value="UniProtKB-SubCell"/>
</dbReference>
<sequence>MGTGMTMVNIAMITIGIVECYRLKCAQKDCTNYGESSSLSIFWQVLQYTFVGASGVFMYLGQLEFFNAQAPNELKSSGSTLCMTSITLENHVSSLLVTMVMKISIEDHMSRWIPGNLNRDHLDKH</sequence>
<reference evidence="6 7" key="1">
    <citation type="journal article" date="2023" name="BMC Biotechnol.">
        <title>Vitis rotundifolia cv Carlos genome sequencing.</title>
        <authorList>
            <person name="Huff M."/>
            <person name="Hulse-Kemp A."/>
            <person name="Scheffler B."/>
            <person name="Youngblood R."/>
            <person name="Simpson S."/>
            <person name="Babiker E."/>
            <person name="Staton M."/>
        </authorList>
    </citation>
    <scope>NUCLEOTIDE SEQUENCE [LARGE SCALE GENOMIC DNA]</scope>
    <source>
        <tissue evidence="6">Leaf</tissue>
    </source>
</reference>
<keyword evidence="5" id="KW-0472">Membrane</keyword>
<dbReference type="Gene3D" id="1.20.1250.20">
    <property type="entry name" value="MFS general substrate transporter like domains"/>
    <property type="match status" value="1"/>
</dbReference>
<evidence type="ECO:0000256" key="1">
    <source>
        <dbReference type="ARBA" id="ARBA00004141"/>
    </source>
</evidence>
<dbReference type="Proteomes" id="UP001168098">
    <property type="component" value="Unassembled WGS sequence"/>
</dbReference>
<name>A0AA39DSG6_VITRO</name>
<proteinExistence type="inferred from homology"/>
<comment type="caution">
    <text evidence="6">The sequence shown here is derived from an EMBL/GenBank/DDBJ whole genome shotgun (WGS) entry which is preliminary data.</text>
</comment>
<evidence type="ECO:0000256" key="5">
    <source>
        <dbReference type="ARBA" id="ARBA00023136"/>
    </source>
</evidence>
<dbReference type="GO" id="GO:0022857">
    <property type="term" value="F:transmembrane transporter activity"/>
    <property type="evidence" value="ECO:0007669"/>
    <property type="project" value="InterPro"/>
</dbReference>
<gene>
    <name evidence="6" type="ORF">PVL29_010929</name>
</gene>
<dbReference type="InterPro" id="IPR000109">
    <property type="entry name" value="POT_fam"/>
</dbReference>
<evidence type="ECO:0000313" key="7">
    <source>
        <dbReference type="Proteomes" id="UP001168098"/>
    </source>
</evidence>
<dbReference type="Pfam" id="PF00854">
    <property type="entry name" value="PTR2"/>
    <property type="match status" value="1"/>
</dbReference>
<keyword evidence="3" id="KW-0812">Transmembrane</keyword>
<dbReference type="PANTHER" id="PTHR11654">
    <property type="entry name" value="OLIGOPEPTIDE TRANSPORTER-RELATED"/>
    <property type="match status" value="1"/>
</dbReference>
<evidence type="ECO:0000256" key="4">
    <source>
        <dbReference type="ARBA" id="ARBA00022989"/>
    </source>
</evidence>
<dbReference type="InterPro" id="IPR036259">
    <property type="entry name" value="MFS_trans_sf"/>
</dbReference>
<accession>A0AA39DSG6</accession>
<protein>
    <submittedName>
        <fullName evidence="6">Uncharacterized protein</fullName>
    </submittedName>
</protein>
<comment type="subcellular location">
    <subcellularLocation>
        <location evidence="1">Membrane</location>
        <topology evidence="1">Multi-pass membrane protein</topology>
    </subcellularLocation>
</comment>
<evidence type="ECO:0000256" key="3">
    <source>
        <dbReference type="ARBA" id="ARBA00022692"/>
    </source>
</evidence>
<comment type="similarity">
    <text evidence="2">Belongs to the major facilitator superfamily. Proton-dependent oligopeptide transporter (POT/PTR) (TC 2.A.17) family.</text>
</comment>
<keyword evidence="7" id="KW-1185">Reference proteome</keyword>
<evidence type="ECO:0000256" key="2">
    <source>
        <dbReference type="ARBA" id="ARBA00005982"/>
    </source>
</evidence>
<evidence type="ECO:0000313" key="6">
    <source>
        <dbReference type="EMBL" id="KAJ9695696.1"/>
    </source>
</evidence>
<keyword evidence="4" id="KW-1133">Transmembrane helix</keyword>
<organism evidence="6 7">
    <name type="scientific">Vitis rotundifolia</name>
    <name type="common">Muscadine grape</name>
    <dbReference type="NCBI Taxonomy" id="103349"/>
    <lineage>
        <taxon>Eukaryota</taxon>
        <taxon>Viridiplantae</taxon>
        <taxon>Streptophyta</taxon>
        <taxon>Embryophyta</taxon>
        <taxon>Tracheophyta</taxon>
        <taxon>Spermatophyta</taxon>
        <taxon>Magnoliopsida</taxon>
        <taxon>eudicotyledons</taxon>
        <taxon>Gunneridae</taxon>
        <taxon>Pentapetalae</taxon>
        <taxon>rosids</taxon>
        <taxon>Vitales</taxon>
        <taxon>Vitaceae</taxon>
        <taxon>Viteae</taxon>
        <taxon>Vitis</taxon>
    </lineage>
</organism>